<comment type="subcellular location">
    <subcellularLocation>
        <location evidence="1">Cytoplasm</location>
    </subcellularLocation>
</comment>
<proteinExistence type="inferred from homology"/>
<comment type="pathway">
    <text evidence="1">Cofactor biosynthesis; ubiquinone biosynthesis.</text>
</comment>
<dbReference type="PANTHER" id="PTHR38693:SF1">
    <property type="entry name" value="UBIQUINONE BIOSYNTHESIS ACCESSORY FACTOR UBIJ"/>
    <property type="match status" value="1"/>
</dbReference>
<evidence type="ECO:0000256" key="2">
    <source>
        <dbReference type="SAM" id="Coils"/>
    </source>
</evidence>
<comment type="caution">
    <text evidence="3">The sequence shown here is derived from an EMBL/GenBank/DDBJ whole genome shotgun (WGS) entry which is preliminary data.</text>
</comment>
<organism evidence="3 4">
    <name type="scientific">Castellaniella daejeonensis</name>
    <dbReference type="NCBI Taxonomy" id="659013"/>
    <lineage>
        <taxon>Bacteria</taxon>
        <taxon>Pseudomonadati</taxon>
        <taxon>Pseudomonadota</taxon>
        <taxon>Betaproteobacteria</taxon>
        <taxon>Burkholderiales</taxon>
        <taxon>Alcaligenaceae</taxon>
        <taxon>Castellaniella</taxon>
    </lineage>
</organism>
<gene>
    <name evidence="1" type="primary">ubiJ</name>
    <name evidence="3" type="ORF">GCM10009125_22920</name>
</gene>
<sequence length="208" mass="22760">MIMPLPFPFPAPSDVLLRGLNALLHREPWARERLAAHAGKSLRLTGGEPWTLQCAIASDGSLRPCDRAVVPDVVLSIPPERRRDLPGAWRSEGLAGVTGLARIQGDAGLAHLVSDLARGLRWDMEDDLSRVVGDVAAVRLTRGAREFAGGLRQAVRRAQDNISEYLGEESGLGIRGTDFQAWVSERQALESRLERLDARLRRLEGGTC</sequence>
<comment type="function">
    <text evidence="1">Required for ubiquinone (coenzyme Q) biosynthesis. Binds hydrophobic ubiquinone biosynthetic intermediates via its SCP2 domain and is essential for the stability of the Ubi complex. May constitute a docking platform where Ubi enzymes assemble and access their SCP2-bound polyprenyl substrates.</text>
</comment>
<accession>A0ABN0TYI5</accession>
<feature type="coiled-coil region" evidence="2">
    <location>
        <begin position="179"/>
        <end position="206"/>
    </location>
</feature>
<evidence type="ECO:0000313" key="4">
    <source>
        <dbReference type="Proteomes" id="UP001501176"/>
    </source>
</evidence>
<dbReference type="PANTHER" id="PTHR38693">
    <property type="entry name" value="UBIQUINONE BIOSYNTHESIS PROTEIN UBIJ"/>
    <property type="match status" value="1"/>
</dbReference>
<name>A0ABN0TYI5_9BURK</name>
<dbReference type="HAMAP" id="MF_02215">
    <property type="entry name" value="UbiJ"/>
    <property type="match status" value="1"/>
</dbReference>
<dbReference type="Proteomes" id="UP001501176">
    <property type="component" value="Unassembled WGS sequence"/>
</dbReference>
<keyword evidence="1" id="KW-0963">Cytoplasm</keyword>
<keyword evidence="2" id="KW-0175">Coiled coil</keyword>
<reference evidence="3 4" key="1">
    <citation type="journal article" date="2019" name="Int. J. Syst. Evol. Microbiol.">
        <title>The Global Catalogue of Microorganisms (GCM) 10K type strain sequencing project: providing services to taxonomists for standard genome sequencing and annotation.</title>
        <authorList>
            <consortium name="The Broad Institute Genomics Platform"/>
            <consortium name="The Broad Institute Genome Sequencing Center for Infectious Disease"/>
            <person name="Wu L."/>
            <person name="Ma J."/>
        </authorList>
    </citation>
    <scope>NUCLEOTIDE SEQUENCE [LARGE SCALE GENOMIC DNA]</scope>
    <source>
        <strain evidence="3 4">JCM 16240</strain>
    </source>
</reference>
<dbReference type="RefSeq" id="WP_343821422.1">
    <property type="nucleotide sequence ID" value="NZ_BAAAFN010000015.1"/>
</dbReference>
<dbReference type="EMBL" id="BAAAFN010000015">
    <property type="protein sequence ID" value="GAA0233394.1"/>
    <property type="molecule type" value="Genomic_DNA"/>
</dbReference>
<evidence type="ECO:0000256" key="1">
    <source>
        <dbReference type="HAMAP-Rule" id="MF_02215"/>
    </source>
</evidence>
<dbReference type="InterPro" id="IPR038989">
    <property type="entry name" value="UbiJ"/>
</dbReference>
<keyword evidence="4" id="KW-1185">Reference proteome</keyword>
<comment type="similarity">
    <text evidence="1">Belongs to the UbiJ family.</text>
</comment>
<protein>
    <recommendedName>
        <fullName evidence="1">Ubiquinone biosynthesis accessory factor UbiJ</fullName>
    </recommendedName>
</protein>
<evidence type="ECO:0000313" key="3">
    <source>
        <dbReference type="EMBL" id="GAA0233394.1"/>
    </source>
</evidence>
<keyword evidence="1" id="KW-0831">Ubiquinone biosynthesis</keyword>